<evidence type="ECO:0008006" key="6">
    <source>
        <dbReference type="Google" id="ProtNLM"/>
    </source>
</evidence>
<dbReference type="GO" id="GO:0008168">
    <property type="term" value="F:methyltransferase activity"/>
    <property type="evidence" value="ECO:0007669"/>
    <property type="project" value="UniProtKB-KW"/>
</dbReference>
<dbReference type="InterPro" id="IPR038601">
    <property type="entry name" value="MttB-like_sf"/>
</dbReference>
<dbReference type="GO" id="GO:0032259">
    <property type="term" value="P:methylation"/>
    <property type="evidence" value="ECO:0007669"/>
    <property type="project" value="UniProtKB-KW"/>
</dbReference>
<dbReference type="Pfam" id="PF06253">
    <property type="entry name" value="MTTB"/>
    <property type="match status" value="1"/>
</dbReference>
<evidence type="ECO:0000256" key="3">
    <source>
        <dbReference type="ARBA" id="ARBA00022679"/>
    </source>
</evidence>
<keyword evidence="5" id="KW-1185">Reference proteome</keyword>
<sequence length="478" mass="53262">MKAYEKYISKESVEKVHENTLKILSEIGINFENTRALEVFKKHGARVEGDTVFIDEKMLETALKTAPRKFMIYSNSYKDMEIGGGSMMKIALASNIYIQDGDKIRKTTNEDNINQFKMGVMSPVIDSAVLNQFPDAQKFTAEEKVFGVYAMDLKYSGKSHINANEMTLGLDPEAVYDLTRKGIQLIKEFEGIRDQYVCYRSLNVLSPLTYDSAPVEKIFAACDENQPLILSPCAMPVLTGPPSVAGILSMNNAEILAGLVLIQLIRPGTGFVYGNTSGSSDLKTLQLTIGTPETALIAYGTAALADYYGLPFRTGGSLSDAKDLDGQAGAETMMLLKATIDVQPDVIYHTIGTMGTFNVLSLEKFIMDEEIIGMLERERSGIDCSEEKLCFDAIRKVGPRGTFLKGRTPKMYREEFYRAALFNKEDPNQWQNEGSVSIKEKARAEVKKRLEAYEAPERTKDQCKLLDAFIPQIYREGI</sequence>
<protein>
    <recommendedName>
        <fullName evidence="6">Trimethylamine methyltransferase</fullName>
    </recommendedName>
</protein>
<organism evidence="4 5">
    <name type="scientific">Eubacterium maltosivorans</name>
    <dbReference type="NCBI Taxonomy" id="2041044"/>
    <lineage>
        <taxon>Bacteria</taxon>
        <taxon>Bacillati</taxon>
        <taxon>Bacillota</taxon>
        <taxon>Clostridia</taxon>
        <taxon>Eubacteriales</taxon>
        <taxon>Eubacteriaceae</taxon>
        <taxon>Eubacterium</taxon>
    </lineage>
</organism>
<reference evidence="4 5" key="1">
    <citation type="submission" date="2018-05" db="EMBL/GenBank/DDBJ databases">
        <title>Genome comparison of Eubacterium sp.</title>
        <authorList>
            <person name="Feng Y."/>
            <person name="Sanchez-Andrea I."/>
            <person name="Stams A.J.M."/>
            <person name="De Vos W.M."/>
        </authorList>
    </citation>
    <scope>NUCLEOTIDE SEQUENCE [LARGE SCALE GENOMIC DNA]</scope>
    <source>
        <strain evidence="4 5">YI</strain>
    </source>
</reference>
<dbReference type="AlphaFoldDB" id="A0A2A5T8I2"/>
<evidence type="ECO:0000313" key="4">
    <source>
        <dbReference type="EMBL" id="QCT70884.1"/>
    </source>
</evidence>
<evidence type="ECO:0000256" key="1">
    <source>
        <dbReference type="ARBA" id="ARBA00007137"/>
    </source>
</evidence>
<dbReference type="Proteomes" id="UP000218387">
    <property type="component" value="Chromosome"/>
</dbReference>
<keyword evidence="3" id="KW-0808">Transferase</keyword>
<comment type="similarity">
    <text evidence="1">Belongs to the trimethylamine methyltransferase family.</text>
</comment>
<name>A0A2A5T8I2_EUBML</name>
<evidence type="ECO:0000256" key="2">
    <source>
        <dbReference type="ARBA" id="ARBA00022603"/>
    </source>
</evidence>
<dbReference type="RefSeq" id="WP_074617100.1">
    <property type="nucleotide sequence ID" value="NZ_CP029487.1"/>
</dbReference>
<dbReference type="InterPro" id="IPR010426">
    <property type="entry name" value="MTTB_MeTrfase"/>
</dbReference>
<proteinExistence type="inferred from homology"/>
<keyword evidence="2" id="KW-0489">Methyltransferase</keyword>
<dbReference type="Gene3D" id="3.20.20.480">
    <property type="entry name" value="Trimethylamine methyltransferase-like"/>
    <property type="match status" value="1"/>
</dbReference>
<dbReference type="GO" id="GO:0015948">
    <property type="term" value="P:methanogenesis"/>
    <property type="evidence" value="ECO:0007669"/>
    <property type="project" value="InterPro"/>
</dbReference>
<accession>A0A2A5T8I2</accession>
<gene>
    <name evidence="4" type="ORF">CPZ25_005930</name>
</gene>
<evidence type="ECO:0000313" key="5">
    <source>
        <dbReference type="Proteomes" id="UP000218387"/>
    </source>
</evidence>
<dbReference type="KEGG" id="emt:CPZ25_005930"/>
<dbReference type="EMBL" id="CP029487">
    <property type="protein sequence ID" value="QCT70884.1"/>
    <property type="molecule type" value="Genomic_DNA"/>
</dbReference>